<reference evidence="1 2" key="1">
    <citation type="journal article" date="2018" name="Evol. Lett.">
        <title>Horizontal gene cluster transfer increased hallucinogenic mushroom diversity.</title>
        <authorList>
            <person name="Reynolds H.T."/>
            <person name="Vijayakumar V."/>
            <person name="Gluck-Thaler E."/>
            <person name="Korotkin H.B."/>
            <person name="Matheny P.B."/>
            <person name="Slot J.C."/>
        </authorList>
    </citation>
    <scope>NUCLEOTIDE SEQUENCE [LARGE SCALE GENOMIC DNA]</scope>
    <source>
        <strain evidence="1 2">2629</strain>
    </source>
</reference>
<keyword evidence="2" id="KW-1185">Reference proteome</keyword>
<evidence type="ECO:0000313" key="2">
    <source>
        <dbReference type="Proteomes" id="UP000284842"/>
    </source>
</evidence>
<protein>
    <submittedName>
        <fullName evidence="1">Uncharacterized protein</fullName>
    </submittedName>
</protein>
<dbReference type="InParanoid" id="A0A409YVY2"/>
<dbReference type="InterPro" id="IPR032675">
    <property type="entry name" value="LRR_dom_sf"/>
</dbReference>
<dbReference type="OrthoDB" id="2745898at2759"/>
<comment type="caution">
    <text evidence="1">The sequence shown here is derived from an EMBL/GenBank/DDBJ whole genome shotgun (WGS) entry which is preliminary data.</text>
</comment>
<dbReference type="Proteomes" id="UP000284842">
    <property type="component" value="Unassembled WGS sequence"/>
</dbReference>
<dbReference type="Gene3D" id="3.80.10.10">
    <property type="entry name" value="Ribonuclease Inhibitor"/>
    <property type="match status" value="1"/>
</dbReference>
<organism evidence="1 2">
    <name type="scientific">Panaeolus cyanescens</name>
    <dbReference type="NCBI Taxonomy" id="181874"/>
    <lineage>
        <taxon>Eukaryota</taxon>
        <taxon>Fungi</taxon>
        <taxon>Dikarya</taxon>
        <taxon>Basidiomycota</taxon>
        <taxon>Agaricomycotina</taxon>
        <taxon>Agaricomycetes</taxon>
        <taxon>Agaricomycetidae</taxon>
        <taxon>Agaricales</taxon>
        <taxon>Agaricineae</taxon>
        <taxon>Galeropsidaceae</taxon>
        <taxon>Panaeolus</taxon>
    </lineage>
</organism>
<accession>A0A409YVY2</accession>
<dbReference type="SUPFAM" id="SSF52047">
    <property type="entry name" value="RNI-like"/>
    <property type="match status" value="1"/>
</dbReference>
<gene>
    <name evidence="1" type="ORF">CVT24_010724</name>
</gene>
<dbReference type="AlphaFoldDB" id="A0A409YVY2"/>
<sequence length="453" mass="51289">MPHREKSFATALPVEILHDILNIVSEAHSDRVITLQSCALVCREFRQHCRPLIYSTVQINFPCFKPTKADYSVASMTPQTFALLVQKHHDIPRFIRTLRYTPDNNSRYPFGPAFLKALRRLSHVESLTIRETRVPNATARPDTCGAIIDILRLPSLKHLVLRVGHFPVSVLAFCSNLKTLDMKVSYDCSPEFITGALVLDHQALPKPRNLTTSSIIRSPFLTSPTVKTASPPCYGYDAGADWVPIVDSSYLETLRFDRLTQDEFIPLVERLKGCQRLHTLALMGHENKFVSWSGLGDLLESTRIRNLRLQFHPSIGPNPGNDRVSHWIARTDILLGLLSELRPLKRPSVEALFLEVHLPYHFISVASFSNWIPDPALNFRCPWSRLAEILASWPRLKQLVLAVKISSDFKNRNDLDFLGTYDFSRELKGLLQNRFAELVDGSGVNFVCTVVGK</sequence>
<name>A0A409YVY2_9AGAR</name>
<dbReference type="EMBL" id="NHTK01000504">
    <property type="protein sequence ID" value="PPR07171.1"/>
    <property type="molecule type" value="Genomic_DNA"/>
</dbReference>
<proteinExistence type="predicted"/>
<evidence type="ECO:0000313" key="1">
    <source>
        <dbReference type="EMBL" id="PPR07171.1"/>
    </source>
</evidence>